<name>A0A1I2IUN0_9BACL</name>
<dbReference type="GO" id="GO:0015074">
    <property type="term" value="P:DNA integration"/>
    <property type="evidence" value="ECO:0007669"/>
    <property type="project" value="InterPro"/>
</dbReference>
<evidence type="ECO:0000259" key="1">
    <source>
        <dbReference type="PROSITE" id="PS50994"/>
    </source>
</evidence>
<dbReference type="InterPro" id="IPR012337">
    <property type="entry name" value="RNaseH-like_sf"/>
</dbReference>
<proteinExistence type="predicted"/>
<organism evidence="2 3">
    <name type="scientific">Paenibacillus algorifonticola</name>
    <dbReference type="NCBI Taxonomy" id="684063"/>
    <lineage>
        <taxon>Bacteria</taxon>
        <taxon>Bacillati</taxon>
        <taxon>Bacillota</taxon>
        <taxon>Bacilli</taxon>
        <taxon>Bacillales</taxon>
        <taxon>Paenibacillaceae</taxon>
        <taxon>Paenibacillus</taxon>
    </lineage>
</organism>
<dbReference type="GO" id="GO:0003676">
    <property type="term" value="F:nucleic acid binding"/>
    <property type="evidence" value="ECO:0007669"/>
    <property type="project" value="InterPro"/>
</dbReference>
<dbReference type="PANTHER" id="PTHR35004:SF7">
    <property type="entry name" value="INTEGRASE PROTEIN"/>
    <property type="match status" value="1"/>
</dbReference>
<dbReference type="NCBIfam" id="NF033546">
    <property type="entry name" value="transpos_IS21"/>
    <property type="match status" value="1"/>
</dbReference>
<evidence type="ECO:0000313" key="2">
    <source>
        <dbReference type="EMBL" id="SFF45343.1"/>
    </source>
</evidence>
<dbReference type="EMBL" id="FONN01000041">
    <property type="protein sequence ID" value="SFF45343.1"/>
    <property type="molecule type" value="Genomic_DNA"/>
</dbReference>
<sequence>MLKMPQQEYIKFLREAEGYSVNEIARQVGVHWRTAKRYADRDNWNAELGKRKSSSPVMGPFMEVVDTWLEEDQLLPRKQRHTGVRIFQRLKEEYAFPGGQRTVLAYVKKRKSDMQLERAKTYERLAHPPGEAQVDFTTIQVSQNQHLLTYKLLVVSFPYSNAAFVYPTPAENQECFLEGMKQCFEQMGGVPRRIWFDNLSAAVVHIEKHGERQLTEGFQRFCAHYRMEAVFCNPYSGHEKGHVESKCGYSKRNWAVPLPVYESHEQLADSLAEQARQDRDRPHYAKGEQISDLWEADRRHLLQLPETGYEPFRLSAAVVNKYGEIRVEGTAIPLVGLVSPGSEVLIQTFWDRFVIRTQEQQLVREVPRPYTGRTAEIPWTQVFMNLLRKPRSVTHSQFIRMLPKAIREYVGVADLTMRKERLQALAHWCGVYQMEQIQRVLEEAGGEATVTQLTAALGLEQASRDIPATWVETLSPPGTQGTETLQRYDRLMGVI</sequence>
<accession>A0A1I2IUN0</accession>
<dbReference type="InterPro" id="IPR036397">
    <property type="entry name" value="RNaseH_sf"/>
</dbReference>
<dbReference type="InterPro" id="IPR001584">
    <property type="entry name" value="Integrase_cat-core"/>
</dbReference>
<keyword evidence="3" id="KW-1185">Reference proteome</keyword>
<dbReference type="PANTHER" id="PTHR35004">
    <property type="entry name" value="TRANSPOSASE RV3428C-RELATED"/>
    <property type="match status" value="1"/>
</dbReference>
<dbReference type="OrthoDB" id="92877at2"/>
<reference evidence="3" key="1">
    <citation type="submission" date="2016-10" db="EMBL/GenBank/DDBJ databases">
        <authorList>
            <person name="Varghese N."/>
            <person name="Submissions S."/>
        </authorList>
    </citation>
    <scope>NUCLEOTIDE SEQUENCE [LARGE SCALE GENOMIC DNA]</scope>
    <source>
        <strain evidence="3">CGMCC 1.10223</strain>
    </source>
</reference>
<dbReference type="Pfam" id="PF00665">
    <property type="entry name" value="rve"/>
    <property type="match status" value="1"/>
</dbReference>
<gene>
    <name evidence="2" type="ORF">SAMN04487969_14140</name>
</gene>
<dbReference type="SUPFAM" id="SSF53098">
    <property type="entry name" value="Ribonuclease H-like"/>
    <property type="match status" value="1"/>
</dbReference>
<protein>
    <submittedName>
        <fullName evidence="2">Transposase</fullName>
    </submittedName>
</protein>
<dbReference type="PROSITE" id="PS50994">
    <property type="entry name" value="INTEGRASE"/>
    <property type="match status" value="1"/>
</dbReference>
<dbReference type="InterPro" id="IPR010332">
    <property type="entry name" value="ATPase_terminase-su_N"/>
</dbReference>
<dbReference type="Gene3D" id="3.30.420.10">
    <property type="entry name" value="Ribonuclease H-like superfamily/Ribonuclease H"/>
    <property type="match status" value="1"/>
</dbReference>
<dbReference type="RefSeq" id="WP_046234523.1">
    <property type="nucleotide sequence ID" value="NZ_FONN01000041.1"/>
</dbReference>
<feature type="domain" description="Integrase catalytic" evidence="1">
    <location>
        <begin position="124"/>
        <end position="244"/>
    </location>
</feature>
<evidence type="ECO:0000313" key="3">
    <source>
        <dbReference type="Proteomes" id="UP000183410"/>
    </source>
</evidence>
<dbReference type="Proteomes" id="UP000183410">
    <property type="component" value="Unassembled WGS sequence"/>
</dbReference>
<dbReference type="Pfam" id="PF06056">
    <property type="entry name" value="Terminase_5"/>
    <property type="match status" value="1"/>
</dbReference>
<dbReference type="AlphaFoldDB" id="A0A1I2IUN0"/>